<name>A0A2P2P2B2_RHIMU</name>
<reference evidence="1" key="1">
    <citation type="submission" date="2018-02" db="EMBL/GenBank/DDBJ databases">
        <title>Rhizophora mucronata_Transcriptome.</title>
        <authorList>
            <person name="Meera S.P."/>
            <person name="Sreeshan A."/>
            <person name="Augustine A."/>
        </authorList>
    </citation>
    <scope>NUCLEOTIDE SEQUENCE</scope>
    <source>
        <tissue evidence="1">Leaf</tissue>
    </source>
</reference>
<sequence length="13" mass="1432">MLLIVARVCSTLI</sequence>
<dbReference type="EMBL" id="GGEC01068335">
    <property type="protein sequence ID" value="MBX48819.1"/>
    <property type="molecule type" value="Transcribed_RNA"/>
</dbReference>
<accession>A0A2P2P2B2</accession>
<protein>
    <submittedName>
        <fullName evidence="1">Uncharacterized protein</fullName>
    </submittedName>
</protein>
<proteinExistence type="predicted"/>
<organism evidence="1">
    <name type="scientific">Rhizophora mucronata</name>
    <name type="common">Asiatic mangrove</name>
    <dbReference type="NCBI Taxonomy" id="61149"/>
    <lineage>
        <taxon>Eukaryota</taxon>
        <taxon>Viridiplantae</taxon>
        <taxon>Streptophyta</taxon>
        <taxon>Embryophyta</taxon>
        <taxon>Tracheophyta</taxon>
        <taxon>Spermatophyta</taxon>
        <taxon>Magnoliopsida</taxon>
        <taxon>eudicotyledons</taxon>
        <taxon>Gunneridae</taxon>
        <taxon>Pentapetalae</taxon>
        <taxon>rosids</taxon>
        <taxon>fabids</taxon>
        <taxon>Malpighiales</taxon>
        <taxon>Rhizophoraceae</taxon>
        <taxon>Rhizophora</taxon>
    </lineage>
</organism>
<evidence type="ECO:0000313" key="1">
    <source>
        <dbReference type="EMBL" id="MBX48819.1"/>
    </source>
</evidence>